<dbReference type="InterPro" id="IPR041792">
    <property type="entry name" value="MPP_PAP"/>
</dbReference>
<dbReference type="SUPFAM" id="SSF56300">
    <property type="entry name" value="Metallo-dependent phosphatases"/>
    <property type="match status" value="1"/>
</dbReference>
<evidence type="ECO:0000259" key="9">
    <source>
        <dbReference type="Pfam" id="PF16656"/>
    </source>
</evidence>
<dbReference type="Gene3D" id="2.60.40.380">
    <property type="entry name" value="Purple acid phosphatase-like, N-terminal"/>
    <property type="match status" value="1"/>
</dbReference>
<keyword evidence="6" id="KW-0378">Hydrolase</keyword>
<dbReference type="GO" id="GO:0003993">
    <property type="term" value="F:acid phosphatase activity"/>
    <property type="evidence" value="ECO:0007669"/>
    <property type="project" value="UniProtKB-EC"/>
</dbReference>
<keyword evidence="3" id="KW-0964">Secreted</keyword>
<dbReference type="InterPro" id="IPR025733">
    <property type="entry name" value="PAPs_C"/>
</dbReference>
<evidence type="ECO:0000313" key="10">
    <source>
        <dbReference type="EMBL" id="CAD9665127.1"/>
    </source>
</evidence>
<protein>
    <recommendedName>
        <fullName evidence="6">Purple acid phosphatase</fullName>
        <ecNumber evidence="6">3.1.3.2</ecNumber>
    </recommendedName>
</protein>
<comment type="similarity">
    <text evidence="6">Belongs to the metallophosphoesterase superfamily. Purple acid phosphatase family.</text>
</comment>
<dbReference type="PANTHER" id="PTHR45778:SF3">
    <property type="entry name" value="PURPLE ACID PHOSPHATASE"/>
    <property type="match status" value="1"/>
</dbReference>
<evidence type="ECO:0000256" key="4">
    <source>
        <dbReference type="ARBA" id="ARBA00022729"/>
    </source>
</evidence>
<organism evidence="10">
    <name type="scientific">Mucochytrium quahogii</name>
    <dbReference type="NCBI Taxonomy" id="96639"/>
    <lineage>
        <taxon>Eukaryota</taxon>
        <taxon>Sar</taxon>
        <taxon>Stramenopiles</taxon>
        <taxon>Bigyra</taxon>
        <taxon>Labyrinthulomycetes</taxon>
        <taxon>Thraustochytrida</taxon>
        <taxon>Thraustochytriidae</taxon>
        <taxon>Mucochytrium</taxon>
    </lineage>
</organism>
<accession>A0A7S2RA30</accession>
<dbReference type="SUPFAM" id="SSF49363">
    <property type="entry name" value="Purple acid phosphatase, N-terminal domain"/>
    <property type="match status" value="1"/>
</dbReference>
<dbReference type="Gene3D" id="3.60.21.10">
    <property type="match status" value="1"/>
</dbReference>
<feature type="domain" description="Calcineurin-like phosphoesterase" evidence="7">
    <location>
        <begin position="304"/>
        <end position="505"/>
    </location>
</feature>
<dbReference type="AlphaFoldDB" id="A0A7S2RA30"/>
<name>A0A7S2RA30_9STRA</name>
<proteinExistence type="inferred from homology"/>
<keyword evidence="5" id="KW-0325">Glycoprotein</keyword>
<feature type="signal peptide" evidence="6">
    <location>
        <begin position="1"/>
        <end position="18"/>
    </location>
</feature>
<dbReference type="EC" id="3.1.3.2" evidence="6"/>
<evidence type="ECO:0000256" key="6">
    <source>
        <dbReference type="RuleBase" id="RU361203"/>
    </source>
</evidence>
<feature type="domain" description="Purple acid phosphatase C-terminal" evidence="8">
    <location>
        <begin position="525"/>
        <end position="582"/>
    </location>
</feature>
<dbReference type="Pfam" id="PF00149">
    <property type="entry name" value="Metallophos"/>
    <property type="match status" value="1"/>
</dbReference>
<dbReference type="PANTHER" id="PTHR45778">
    <property type="entry name" value="PURPLE ACID PHOSPHATASE-RELATED"/>
    <property type="match status" value="1"/>
</dbReference>
<dbReference type="CDD" id="cd00839">
    <property type="entry name" value="MPP_PAPs"/>
    <property type="match status" value="1"/>
</dbReference>
<reference evidence="10" key="1">
    <citation type="submission" date="2021-01" db="EMBL/GenBank/DDBJ databases">
        <authorList>
            <person name="Corre E."/>
            <person name="Pelletier E."/>
            <person name="Niang G."/>
            <person name="Scheremetjew M."/>
            <person name="Finn R."/>
            <person name="Kale V."/>
            <person name="Holt S."/>
            <person name="Cochrane G."/>
            <person name="Meng A."/>
            <person name="Brown T."/>
            <person name="Cohen L."/>
        </authorList>
    </citation>
    <scope>NUCLEOTIDE SEQUENCE</scope>
    <source>
        <strain evidence="10">NY070348D</strain>
    </source>
</reference>
<comment type="subcellular location">
    <subcellularLocation>
        <location evidence="1">Secreted</location>
    </subcellularLocation>
</comment>
<keyword evidence="4 6" id="KW-0732">Signal</keyword>
<feature type="chain" id="PRO_5031588240" description="Purple acid phosphatase" evidence="6">
    <location>
        <begin position="19"/>
        <end position="587"/>
    </location>
</feature>
<dbReference type="InterPro" id="IPR004843">
    <property type="entry name" value="Calcineurin-like_PHP"/>
</dbReference>
<evidence type="ECO:0000256" key="3">
    <source>
        <dbReference type="ARBA" id="ARBA00022525"/>
    </source>
</evidence>
<comment type="catalytic activity">
    <reaction evidence="6">
        <text>a phosphate monoester + H2O = an alcohol + phosphate</text>
        <dbReference type="Rhea" id="RHEA:15017"/>
        <dbReference type="ChEBI" id="CHEBI:15377"/>
        <dbReference type="ChEBI" id="CHEBI:30879"/>
        <dbReference type="ChEBI" id="CHEBI:43474"/>
        <dbReference type="ChEBI" id="CHEBI:67140"/>
        <dbReference type="EC" id="3.1.3.2"/>
    </reaction>
</comment>
<evidence type="ECO:0000259" key="7">
    <source>
        <dbReference type="Pfam" id="PF00149"/>
    </source>
</evidence>
<evidence type="ECO:0000256" key="1">
    <source>
        <dbReference type="ARBA" id="ARBA00004613"/>
    </source>
</evidence>
<dbReference type="InterPro" id="IPR015914">
    <property type="entry name" value="PAPs_N"/>
</dbReference>
<gene>
    <name evidence="10" type="ORF">QSP1433_LOCUS1252</name>
</gene>
<dbReference type="GO" id="GO:0005576">
    <property type="term" value="C:extracellular region"/>
    <property type="evidence" value="ECO:0007669"/>
    <property type="project" value="UniProtKB-SubCell"/>
</dbReference>
<dbReference type="EMBL" id="HBHK01002119">
    <property type="protein sequence ID" value="CAD9665127.1"/>
    <property type="molecule type" value="Transcribed_RNA"/>
</dbReference>
<feature type="domain" description="Purple acid phosphatase N-terminal" evidence="9">
    <location>
        <begin position="152"/>
        <end position="258"/>
    </location>
</feature>
<dbReference type="InterPro" id="IPR029052">
    <property type="entry name" value="Metallo-depent_PP-like"/>
</dbReference>
<dbReference type="InterPro" id="IPR008963">
    <property type="entry name" value="Purple_acid_Pase-like_N"/>
</dbReference>
<sequence>MLLDVKAFFATLICICAAKENGPIAKGYRQEYGRQLDSTIKLNGIRQVDQAHNQVPLLQYNISYSGIMFSSPNDYVAIYPCRDEDCGVLDVAPLRFKQVNSSASEPVLLYLWVMPGVKAVRIAYVAPLQNQYPEVLCMTEVLTIDKRIQTMPMGVRTSLVADEPNAVRIIWSQSRFSVKSLRQIKKRFRVHVGTESGNYSHGVHGVKAVYSYNSGDFCDKQMQFAATTGYVDPGYQVEVIIRGLKHDTEYYYKITDTHGKFPERELEFVTPPTLHQRTRMSIFGDQGQSLHHLDNSSQHSWDFHGQGELPAENTTKLMKHLADNVGIRLFAHIGDLSYATGSLGLWDAWLRQNEVISSKYPYMTAIGNHEMVHAHSFVKGADSQGECGRPYAAFFPFASQDYHKKSVNHIITSRGYENPWYSYDYGLVHVTVMSTEHDYTPGSRQYKWIKRDLESVNRGNTPWLVFQTHRPLYISGQDTLQPRVLETLLLQNKVDIVVSGHHHTYQRSCRHLANSKCQESNGIQYFVAGTAGYASAQLPSDRDSRFEFATDKAWGIPTFDFVNATAANVQFFDNSEFSVLDQTWVYR</sequence>
<comment type="subunit">
    <text evidence="2">Homodimer.</text>
</comment>
<evidence type="ECO:0000256" key="2">
    <source>
        <dbReference type="ARBA" id="ARBA00011738"/>
    </source>
</evidence>
<dbReference type="GO" id="GO:0046872">
    <property type="term" value="F:metal ion binding"/>
    <property type="evidence" value="ECO:0007669"/>
    <property type="project" value="InterPro"/>
</dbReference>
<dbReference type="Pfam" id="PF16656">
    <property type="entry name" value="Pur_ac_phosph_N"/>
    <property type="match status" value="1"/>
</dbReference>
<evidence type="ECO:0000259" key="8">
    <source>
        <dbReference type="Pfam" id="PF14008"/>
    </source>
</evidence>
<evidence type="ECO:0000256" key="5">
    <source>
        <dbReference type="ARBA" id="ARBA00023180"/>
    </source>
</evidence>
<dbReference type="Pfam" id="PF14008">
    <property type="entry name" value="Metallophos_C"/>
    <property type="match status" value="1"/>
</dbReference>